<organism evidence="2 3">
    <name type="scientific">Catenuloplanes niger</name>
    <dbReference type="NCBI Taxonomy" id="587534"/>
    <lineage>
        <taxon>Bacteria</taxon>
        <taxon>Bacillati</taxon>
        <taxon>Actinomycetota</taxon>
        <taxon>Actinomycetes</taxon>
        <taxon>Micromonosporales</taxon>
        <taxon>Micromonosporaceae</taxon>
        <taxon>Catenuloplanes</taxon>
    </lineage>
</organism>
<dbReference type="Pfam" id="PF19457">
    <property type="entry name" value="DUF5994"/>
    <property type="match status" value="1"/>
</dbReference>
<evidence type="ECO:0000313" key="3">
    <source>
        <dbReference type="Proteomes" id="UP001183629"/>
    </source>
</evidence>
<protein>
    <submittedName>
        <fullName evidence="2">Uncharacterized protein</fullName>
    </submittedName>
</protein>
<feature type="region of interest" description="Disordered" evidence="1">
    <location>
        <begin position="1"/>
        <end position="22"/>
    </location>
</feature>
<dbReference type="EMBL" id="JAVDYC010000001">
    <property type="protein sequence ID" value="MDR7322592.1"/>
    <property type="molecule type" value="Genomic_DNA"/>
</dbReference>
<evidence type="ECO:0000313" key="2">
    <source>
        <dbReference type="EMBL" id="MDR7322592.1"/>
    </source>
</evidence>
<sequence length="163" mass="17916">MTRSTAHDRMTVRSTTPPTTPRLRLAPAEARRTLLDGGWWPRSADPVAELPGLVLAIDGLHSRVIRLVLAADGWAEHPRRLEVEPGRVVRLGYFASQPTSLLTALCDHGERVDLLVVPPDTDEDRADAALLLSTEVDNPRHAPQILSTVETNHAPDRQPVPAR</sequence>
<dbReference type="Proteomes" id="UP001183629">
    <property type="component" value="Unassembled WGS sequence"/>
</dbReference>
<evidence type="ECO:0000256" key="1">
    <source>
        <dbReference type="SAM" id="MobiDB-lite"/>
    </source>
</evidence>
<dbReference type="RefSeq" id="WP_310413212.1">
    <property type="nucleotide sequence ID" value="NZ_JAVDYC010000001.1"/>
</dbReference>
<gene>
    <name evidence="2" type="ORF">J2S44_002842</name>
</gene>
<name>A0AAE3ZPB3_9ACTN</name>
<comment type="caution">
    <text evidence="2">The sequence shown here is derived from an EMBL/GenBank/DDBJ whole genome shotgun (WGS) entry which is preliminary data.</text>
</comment>
<feature type="compositionally biased region" description="Basic and acidic residues" evidence="1">
    <location>
        <begin position="1"/>
        <end position="11"/>
    </location>
</feature>
<dbReference type="AlphaFoldDB" id="A0AAE3ZPB3"/>
<reference evidence="2 3" key="1">
    <citation type="submission" date="2023-07" db="EMBL/GenBank/DDBJ databases">
        <title>Sequencing the genomes of 1000 actinobacteria strains.</title>
        <authorList>
            <person name="Klenk H.-P."/>
        </authorList>
    </citation>
    <scope>NUCLEOTIDE SEQUENCE [LARGE SCALE GENOMIC DNA]</scope>
    <source>
        <strain evidence="2 3">DSM 44711</strain>
    </source>
</reference>
<dbReference type="InterPro" id="IPR046036">
    <property type="entry name" value="DUF5994"/>
</dbReference>
<proteinExistence type="predicted"/>
<keyword evidence="3" id="KW-1185">Reference proteome</keyword>
<accession>A0AAE3ZPB3</accession>